<keyword evidence="2" id="KW-1185">Reference proteome</keyword>
<accession>A0A6A6UHR5</accession>
<reference evidence="1" key="1">
    <citation type="journal article" date="2020" name="Stud. Mycol.">
        <title>101 Dothideomycetes genomes: a test case for predicting lifestyles and emergence of pathogens.</title>
        <authorList>
            <person name="Haridas S."/>
            <person name="Albert R."/>
            <person name="Binder M."/>
            <person name="Bloem J."/>
            <person name="Labutti K."/>
            <person name="Salamov A."/>
            <person name="Andreopoulos B."/>
            <person name="Baker S."/>
            <person name="Barry K."/>
            <person name="Bills G."/>
            <person name="Bluhm B."/>
            <person name="Cannon C."/>
            <person name="Castanera R."/>
            <person name="Culley D."/>
            <person name="Daum C."/>
            <person name="Ezra D."/>
            <person name="Gonzalez J."/>
            <person name="Henrissat B."/>
            <person name="Kuo A."/>
            <person name="Liang C."/>
            <person name="Lipzen A."/>
            <person name="Lutzoni F."/>
            <person name="Magnuson J."/>
            <person name="Mondo S."/>
            <person name="Nolan M."/>
            <person name="Ohm R."/>
            <person name="Pangilinan J."/>
            <person name="Park H.-J."/>
            <person name="Ramirez L."/>
            <person name="Alfaro M."/>
            <person name="Sun H."/>
            <person name="Tritt A."/>
            <person name="Yoshinaga Y."/>
            <person name="Zwiers L.-H."/>
            <person name="Turgeon B."/>
            <person name="Goodwin S."/>
            <person name="Spatafora J."/>
            <person name="Crous P."/>
            <person name="Grigoriev I."/>
        </authorList>
    </citation>
    <scope>NUCLEOTIDE SEQUENCE</scope>
    <source>
        <strain evidence="1">CBS 115976</strain>
    </source>
</reference>
<dbReference type="Proteomes" id="UP000799302">
    <property type="component" value="Unassembled WGS sequence"/>
</dbReference>
<dbReference type="EMBL" id="MU004234">
    <property type="protein sequence ID" value="KAF2670638.1"/>
    <property type="molecule type" value="Genomic_DNA"/>
</dbReference>
<dbReference type="AlphaFoldDB" id="A0A6A6UHR5"/>
<gene>
    <name evidence="1" type="ORF">BT63DRAFT_243715</name>
</gene>
<organism evidence="1 2">
    <name type="scientific">Microthyrium microscopicum</name>
    <dbReference type="NCBI Taxonomy" id="703497"/>
    <lineage>
        <taxon>Eukaryota</taxon>
        <taxon>Fungi</taxon>
        <taxon>Dikarya</taxon>
        <taxon>Ascomycota</taxon>
        <taxon>Pezizomycotina</taxon>
        <taxon>Dothideomycetes</taxon>
        <taxon>Dothideomycetes incertae sedis</taxon>
        <taxon>Microthyriales</taxon>
        <taxon>Microthyriaceae</taxon>
        <taxon>Microthyrium</taxon>
    </lineage>
</organism>
<evidence type="ECO:0000313" key="1">
    <source>
        <dbReference type="EMBL" id="KAF2670638.1"/>
    </source>
</evidence>
<name>A0A6A6UHR5_9PEZI</name>
<proteinExistence type="predicted"/>
<evidence type="ECO:0000313" key="2">
    <source>
        <dbReference type="Proteomes" id="UP000799302"/>
    </source>
</evidence>
<sequence>MTKHTCVSKRYGSQISSAADCKADLIHSVRNQHANHAQLLATLISIYHHATSWRYLLANARKS</sequence>
<protein>
    <submittedName>
        <fullName evidence="1">Uncharacterized protein</fullName>
    </submittedName>
</protein>